<evidence type="ECO:0000256" key="1">
    <source>
        <dbReference type="SAM" id="MobiDB-lite"/>
    </source>
</evidence>
<dbReference type="PANTHER" id="PTHR38926">
    <property type="entry name" value="F-BOX DOMAIN CONTAINING PROTEIN, EXPRESSED"/>
    <property type="match status" value="1"/>
</dbReference>
<dbReference type="CDD" id="cd22164">
    <property type="entry name" value="F-box_AtSKIP19-like"/>
    <property type="match status" value="1"/>
</dbReference>
<sequence length="331" mass="36832">MNPPSQPPPPPPESEPEPEPCTRNWLELPKDVTISILQRLGAVEIMESVQLVCTTWRSVCKDPSMWRSIDMSNRGEPYSMPHDLEIMCRNAVDRSSGHLLHIIIQHFGTDELLHYIAERASNLKSLKLGLCYEISPEGLSNAIKKMPLLEELELSYCCNSVTSESLETIGRSCPLLQSLKWNDQAALGGDSECDGEAMAIGKTMPGLRHLQLVGNFLTNNGLQAILDGCPHLESLDLRQCSYVKLDGSLGKRCAERVKVLKKPDDSTADYPYDAQLICFDALDGLSDYGYDGCDDDFDGYDGFDGYDSDLNYTGKFSASGSDDDDERFFFY</sequence>
<dbReference type="InterPro" id="IPR001810">
    <property type="entry name" value="F-box_dom"/>
</dbReference>
<protein>
    <recommendedName>
        <fullName evidence="2">F-box domain-containing protein</fullName>
    </recommendedName>
</protein>
<dbReference type="EMBL" id="JAKUCV010004846">
    <property type="protein sequence ID" value="KAJ4833863.1"/>
    <property type="molecule type" value="Genomic_DNA"/>
</dbReference>
<dbReference type="Pfam" id="PF12937">
    <property type="entry name" value="F-box-like"/>
    <property type="match status" value="1"/>
</dbReference>
<gene>
    <name evidence="3" type="ORF">Tsubulata_035730</name>
</gene>
<dbReference type="Gene3D" id="1.20.1280.50">
    <property type="match status" value="1"/>
</dbReference>
<evidence type="ECO:0000259" key="2">
    <source>
        <dbReference type="PROSITE" id="PS50181"/>
    </source>
</evidence>
<reference evidence="3" key="2">
    <citation type="journal article" date="2023" name="Plants (Basel)">
        <title>Annotation of the Turnera subulata (Passifloraceae) Draft Genome Reveals the S-Locus Evolved after the Divergence of Turneroideae from Passifloroideae in a Stepwise Manner.</title>
        <authorList>
            <person name="Henning P.M."/>
            <person name="Roalson E.H."/>
            <person name="Mir W."/>
            <person name="McCubbin A.G."/>
            <person name="Shore J.S."/>
        </authorList>
    </citation>
    <scope>NUCLEOTIDE SEQUENCE</scope>
    <source>
        <strain evidence="3">F60SS</strain>
    </source>
</reference>
<organism evidence="3 4">
    <name type="scientific">Turnera subulata</name>
    <dbReference type="NCBI Taxonomy" id="218843"/>
    <lineage>
        <taxon>Eukaryota</taxon>
        <taxon>Viridiplantae</taxon>
        <taxon>Streptophyta</taxon>
        <taxon>Embryophyta</taxon>
        <taxon>Tracheophyta</taxon>
        <taxon>Spermatophyta</taxon>
        <taxon>Magnoliopsida</taxon>
        <taxon>eudicotyledons</taxon>
        <taxon>Gunneridae</taxon>
        <taxon>Pentapetalae</taxon>
        <taxon>rosids</taxon>
        <taxon>fabids</taxon>
        <taxon>Malpighiales</taxon>
        <taxon>Passifloraceae</taxon>
        <taxon>Turnera</taxon>
    </lineage>
</organism>
<reference evidence="3" key="1">
    <citation type="submission" date="2022-02" db="EMBL/GenBank/DDBJ databases">
        <authorList>
            <person name="Henning P.M."/>
            <person name="McCubbin A.G."/>
            <person name="Shore J.S."/>
        </authorList>
    </citation>
    <scope>NUCLEOTIDE SEQUENCE</scope>
    <source>
        <strain evidence="3">F60SS</strain>
        <tissue evidence="3">Leaves</tissue>
    </source>
</reference>
<dbReference type="InterPro" id="IPR032675">
    <property type="entry name" value="LRR_dom_sf"/>
</dbReference>
<dbReference type="PROSITE" id="PS50181">
    <property type="entry name" value="FBOX"/>
    <property type="match status" value="1"/>
</dbReference>
<dbReference type="SMART" id="SM00367">
    <property type="entry name" value="LRR_CC"/>
    <property type="match status" value="4"/>
</dbReference>
<dbReference type="AlphaFoldDB" id="A0A9Q0J9Z1"/>
<keyword evidence="4" id="KW-1185">Reference proteome</keyword>
<proteinExistence type="predicted"/>
<feature type="domain" description="F-box" evidence="2">
    <location>
        <begin position="22"/>
        <end position="69"/>
    </location>
</feature>
<dbReference type="Gene3D" id="3.80.10.10">
    <property type="entry name" value="Ribonuclease Inhibitor"/>
    <property type="match status" value="1"/>
</dbReference>
<feature type="region of interest" description="Disordered" evidence="1">
    <location>
        <begin position="1"/>
        <end position="20"/>
    </location>
</feature>
<feature type="compositionally biased region" description="Pro residues" evidence="1">
    <location>
        <begin position="1"/>
        <end position="13"/>
    </location>
</feature>
<dbReference type="OrthoDB" id="2095648at2759"/>
<dbReference type="PANTHER" id="PTHR38926:SF2">
    <property type="entry name" value="F-BOX_LRR-REPEAT PROTEIN 21-RELATED"/>
    <property type="match status" value="1"/>
</dbReference>
<evidence type="ECO:0000313" key="3">
    <source>
        <dbReference type="EMBL" id="KAJ4833863.1"/>
    </source>
</evidence>
<comment type="caution">
    <text evidence="3">The sequence shown here is derived from an EMBL/GenBank/DDBJ whole genome shotgun (WGS) entry which is preliminary data.</text>
</comment>
<name>A0A9Q0J9Z1_9ROSI</name>
<evidence type="ECO:0000313" key="4">
    <source>
        <dbReference type="Proteomes" id="UP001141552"/>
    </source>
</evidence>
<dbReference type="InterPro" id="IPR006553">
    <property type="entry name" value="Leu-rich_rpt_Cys-con_subtyp"/>
</dbReference>
<accession>A0A9Q0J9Z1</accession>
<dbReference type="SUPFAM" id="SSF52047">
    <property type="entry name" value="RNI-like"/>
    <property type="match status" value="1"/>
</dbReference>
<dbReference type="Proteomes" id="UP001141552">
    <property type="component" value="Unassembled WGS sequence"/>
</dbReference>